<evidence type="ECO:0000313" key="11">
    <source>
        <dbReference type="Proteomes" id="UP000241890"/>
    </source>
</evidence>
<feature type="binding site" evidence="5">
    <location>
        <begin position="468"/>
        <end position="475"/>
    </location>
    <ligand>
        <name>substrate</name>
    </ligand>
</feature>
<keyword evidence="8" id="KW-1133">Transmembrane helix</keyword>
<dbReference type="SMART" id="SM00855">
    <property type="entry name" value="PGAM"/>
    <property type="match status" value="1"/>
</dbReference>
<dbReference type="SUPFAM" id="SSF53254">
    <property type="entry name" value="Phosphoglycerate mutase-like"/>
    <property type="match status" value="1"/>
</dbReference>
<sequence length="728" mass="81239">MGRDLSHEEALIVYRAKRLFAIALITFIVYAAFSAWRIQSVEEYQDALLVSMAEDPDTINVLSELYATSTGLMYLNYSTLFIFSFVISVCAWRGVNVRDRNLVRWHIGGSLGCIAVLVFTFVNLGIVGDLCTSDETNCATLQTVYAWSLVLSAVLSLLYCASATYAWRIASSPAFDIIEVEHVRVAPKEILSSGFWMKQLPVDPVENRGDLENGRVAAKMNGMDDDDDNDSVPYATPVVPLHHTFDVPWEHATTAFWCKYPHPDLQHVKDALVLDRTVDDQGRLHTTRLMCVQQSLPSVLKPFAGNCDSYYAIERSTVDPARKTLVLETRNLTFGSILHADETCTYKAATDGSDRTEYTWEVECGVQKRIPFVQDRVEDALVNKAKTNSAAGLSKMDEIVSEVHRCAMAPKGPSFRRWPTRTTERSDASSTTNVDADAKVNAPTQGGGPAALAASASRPQGSMLVLMRHGQSMWNRDPSKPEDPWKYAGAVDVPLSHVGIQQAMAAGANLRELPIDIVYCSMLVRAQTTALIALATHEDGKAPLLVRDTEPGNKEARGLRAHKAKMSESSHQTVLPVYCSHLLNERSFGYLQGMFQTQQEKEYSKQDLRDFRRTWTIPFPGGESQAEVYDRTVAFFEKHIRGQLEQGQNIVVIVHGFVIRALLAHILNLDPQRYTQEMELDLKHDPKSLLASENAIPRVFEYIRDASGDPLRASFKDISERFPVKAKL</sequence>
<dbReference type="Gene3D" id="3.40.50.1240">
    <property type="entry name" value="Phosphoglycerate mutase-like"/>
    <property type="match status" value="1"/>
</dbReference>
<evidence type="ECO:0000313" key="10">
    <source>
        <dbReference type="EMBL" id="GBG24075.1"/>
    </source>
</evidence>
<feature type="transmembrane region" description="Helical" evidence="8">
    <location>
        <begin position="74"/>
        <end position="95"/>
    </location>
</feature>
<dbReference type="Pfam" id="PF00300">
    <property type="entry name" value="His_Phos_1"/>
    <property type="match status" value="2"/>
</dbReference>
<comment type="caution">
    <text evidence="10">The sequence shown here is derived from an EMBL/GenBank/DDBJ whole genome shotgun (WGS) entry which is preliminary data.</text>
</comment>
<evidence type="ECO:0000256" key="6">
    <source>
        <dbReference type="PIRSR" id="PIRSR613078-3"/>
    </source>
</evidence>
<dbReference type="PROSITE" id="PS00175">
    <property type="entry name" value="PG_MUTASE"/>
    <property type="match status" value="1"/>
</dbReference>
<dbReference type="InterPro" id="IPR006797">
    <property type="entry name" value="PRELI/MSF1_dom"/>
</dbReference>
<dbReference type="EMBL" id="BEYU01000003">
    <property type="protein sequence ID" value="GBG24075.1"/>
    <property type="molecule type" value="Genomic_DNA"/>
</dbReference>
<dbReference type="GO" id="GO:0004619">
    <property type="term" value="F:phosphoglycerate mutase activity"/>
    <property type="evidence" value="ECO:0007669"/>
    <property type="project" value="UniProtKB-EC"/>
</dbReference>
<protein>
    <recommendedName>
        <fullName evidence="2">phosphoglycerate mutase (2,3-diphosphoglycerate-dependent)</fullName>
        <ecNumber evidence="2">5.4.2.11</ecNumber>
    </recommendedName>
</protein>
<dbReference type="GO" id="GO:0006096">
    <property type="term" value="P:glycolytic process"/>
    <property type="evidence" value="ECO:0007669"/>
    <property type="project" value="UniProtKB-KW"/>
</dbReference>
<dbReference type="InterPro" id="IPR005952">
    <property type="entry name" value="Phosphogly_mut1"/>
</dbReference>
<evidence type="ECO:0000256" key="3">
    <source>
        <dbReference type="ARBA" id="ARBA00023152"/>
    </source>
</evidence>
<keyword evidence="11" id="KW-1185">Reference proteome</keyword>
<name>A0A2R5G0M6_9STRA</name>
<evidence type="ECO:0000259" key="9">
    <source>
        <dbReference type="PROSITE" id="PS50904"/>
    </source>
</evidence>
<dbReference type="Pfam" id="PF04707">
    <property type="entry name" value="PRELI"/>
    <property type="match status" value="1"/>
</dbReference>
<feature type="site" description="Transition state stabilizer" evidence="6">
    <location>
        <position position="655"/>
    </location>
</feature>
<comment type="similarity">
    <text evidence="1">Belongs to the phosphoglycerate mutase family. BPG-dependent PGAM subfamily.</text>
</comment>
<dbReference type="CDD" id="cd07067">
    <property type="entry name" value="HP_PGM_like"/>
    <property type="match status" value="1"/>
</dbReference>
<organism evidence="10 11">
    <name type="scientific">Hondaea fermentalgiana</name>
    <dbReference type="NCBI Taxonomy" id="2315210"/>
    <lineage>
        <taxon>Eukaryota</taxon>
        <taxon>Sar</taxon>
        <taxon>Stramenopiles</taxon>
        <taxon>Bigyra</taxon>
        <taxon>Labyrinthulomycetes</taxon>
        <taxon>Thraustochytrida</taxon>
        <taxon>Thraustochytriidae</taxon>
        <taxon>Hondaea</taxon>
    </lineage>
</organism>
<dbReference type="InterPro" id="IPR013078">
    <property type="entry name" value="His_Pase_superF_clade-1"/>
</dbReference>
<dbReference type="InterPro" id="IPR001345">
    <property type="entry name" value="PG/BPGM_mutase_AS"/>
</dbReference>
<dbReference type="Proteomes" id="UP000241890">
    <property type="component" value="Unassembled WGS sequence"/>
</dbReference>
<evidence type="ECO:0000256" key="7">
    <source>
        <dbReference type="SAM" id="MobiDB-lite"/>
    </source>
</evidence>
<accession>A0A2R5G0M6</accession>
<dbReference type="EC" id="5.4.2.11" evidence="2"/>
<feature type="domain" description="PRELI/MSF1" evidence="9">
    <location>
        <begin position="236"/>
        <end position="408"/>
    </location>
</feature>
<reference evidence="10 11" key="1">
    <citation type="submission" date="2017-12" db="EMBL/GenBank/DDBJ databases">
        <title>Sequencing, de novo assembly and annotation of complete genome of a new Thraustochytrid species, strain FCC1311.</title>
        <authorList>
            <person name="Sedici K."/>
            <person name="Godart F."/>
            <person name="Aiese Cigliano R."/>
            <person name="Sanseverino W."/>
            <person name="Barakat M."/>
            <person name="Ortet P."/>
            <person name="Marechal E."/>
            <person name="Cagnac O."/>
            <person name="Amato A."/>
        </authorList>
    </citation>
    <scope>NUCLEOTIDE SEQUENCE [LARGE SCALE GENOMIC DNA]</scope>
</reference>
<feature type="binding site" evidence="5">
    <location>
        <position position="565"/>
    </location>
    <ligand>
        <name>substrate</name>
    </ligand>
</feature>
<dbReference type="OrthoDB" id="407630at2759"/>
<dbReference type="InParanoid" id="A0A2R5G0M6"/>
<dbReference type="PROSITE" id="PS50904">
    <property type="entry name" value="PRELI_MSF1"/>
    <property type="match status" value="1"/>
</dbReference>
<feature type="binding site" evidence="5">
    <location>
        <position position="525"/>
    </location>
    <ligand>
        <name>substrate</name>
    </ligand>
</feature>
<evidence type="ECO:0000256" key="4">
    <source>
        <dbReference type="ARBA" id="ARBA00023235"/>
    </source>
</evidence>
<evidence type="ECO:0000256" key="1">
    <source>
        <dbReference type="ARBA" id="ARBA00006717"/>
    </source>
</evidence>
<keyword evidence="3" id="KW-0324">Glycolysis</keyword>
<evidence type="ECO:0000256" key="5">
    <source>
        <dbReference type="PIRSR" id="PIRSR613078-2"/>
    </source>
</evidence>
<keyword evidence="8" id="KW-0812">Transmembrane</keyword>
<keyword evidence="4" id="KW-0413">Isomerase</keyword>
<evidence type="ECO:0000256" key="8">
    <source>
        <dbReference type="SAM" id="Phobius"/>
    </source>
</evidence>
<feature type="transmembrane region" description="Helical" evidence="8">
    <location>
        <begin position="20"/>
        <end position="38"/>
    </location>
</feature>
<dbReference type="AlphaFoldDB" id="A0A2R5G0M6"/>
<keyword evidence="8" id="KW-0472">Membrane</keyword>
<gene>
    <name evidence="10" type="ORF">FCC1311_002932</name>
</gene>
<proteinExistence type="inferred from homology"/>
<feature type="transmembrane region" description="Helical" evidence="8">
    <location>
        <begin position="107"/>
        <end position="126"/>
    </location>
</feature>
<dbReference type="PANTHER" id="PTHR11931">
    <property type="entry name" value="PHOSPHOGLYCERATE MUTASE"/>
    <property type="match status" value="1"/>
</dbReference>
<evidence type="ECO:0000256" key="2">
    <source>
        <dbReference type="ARBA" id="ARBA00012028"/>
    </source>
</evidence>
<dbReference type="InterPro" id="IPR029033">
    <property type="entry name" value="His_PPase_superfam"/>
</dbReference>
<feature type="region of interest" description="Disordered" evidence="7">
    <location>
        <begin position="411"/>
        <end position="457"/>
    </location>
</feature>